<sequence>MSKPLLQIPSLLLHTREDGGEEFLLGKHNTGNREPSEQVIQFQNLKVMRDLLNHKEKLRCRSKSSPMAKGGFSVSPVEDGHPDL</sequence>
<reference evidence="2" key="1">
    <citation type="journal article" date="2022" name="Mol. Ecol. Resour.">
        <title>The genomes of chicory, endive, great burdock and yacon provide insights into Asteraceae palaeo-polyploidization history and plant inulin production.</title>
        <authorList>
            <person name="Fan W."/>
            <person name="Wang S."/>
            <person name="Wang H."/>
            <person name="Wang A."/>
            <person name="Jiang F."/>
            <person name="Liu H."/>
            <person name="Zhao H."/>
            <person name="Xu D."/>
            <person name="Zhang Y."/>
        </authorList>
    </citation>
    <scope>NUCLEOTIDE SEQUENCE [LARGE SCALE GENOMIC DNA]</scope>
    <source>
        <strain evidence="2">cv. Yunnan</strain>
    </source>
</reference>
<accession>A0ACB9K926</accession>
<organism evidence="1 2">
    <name type="scientific">Smallanthus sonchifolius</name>
    <dbReference type="NCBI Taxonomy" id="185202"/>
    <lineage>
        <taxon>Eukaryota</taxon>
        <taxon>Viridiplantae</taxon>
        <taxon>Streptophyta</taxon>
        <taxon>Embryophyta</taxon>
        <taxon>Tracheophyta</taxon>
        <taxon>Spermatophyta</taxon>
        <taxon>Magnoliopsida</taxon>
        <taxon>eudicotyledons</taxon>
        <taxon>Gunneridae</taxon>
        <taxon>Pentapetalae</taxon>
        <taxon>asterids</taxon>
        <taxon>campanulids</taxon>
        <taxon>Asterales</taxon>
        <taxon>Asteraceae</taxon>
        <taxon>Asteroideae</taxon>
        <taxon>Heliantheae alliance</taxon>
        <taxon>Millerieae</taxon>
        <taxon>Smallanthus</taxon>
    </lineage>
</organism>
<comment type="caution">
    <text evidence="1">The sequence shown here is derived from an EMBL/GenBank/DDBJ whole genome shotgun (WGS) entry which is preliminary data.</text>
</comment>
<evidence type="ECO:0000313" key="1">
    <source>
        <dbReference type="EMBL" id="KAI3828715.1"/>
    </source>
</evidence>
<dbReference type="Proteomes" id="UP001056120">
    <property type="component" value="Linkage Group LG01"/>
</dbReference>
<keyword evidence="2" id="KW-1185">Reference proteome</keyword>
<dbReference type="EMBL" id="CM042018">
    <property type="protein sequence ID" value="KAI3828715.1"/>
    <property type="molecule type" value="Genomic_DNA"/>
</dbReference>
<proteinExistence type="predicted"/>
<gene>
    <name evidence="1" type="ORF">L1987_02824</name>
</gene>
<evidence type="ECO:0000313" key="2">
    <source>
        <dbReference type="Proteomes" id="UP001056120"/>
    </source>
</evidence>
<protein>
    <submittedName>
        <fullName evidence="1">Uncharacterized protein</fullName>
    </submittedName>
</protein>
<name>A0ACB9K926_9ASTR</name>
<reference evidence="1 2" key="2">
    <citation type="journal article" date="2022" name="Mol. Ecol. Resour.">
        <title>The genomes of chicory, endive, great burdock and yacon provide insights into Asteraceae paleo-polyploidization history and plant inulin production.</title>
        <authorList>
            <person name="Fan W."/>
            <person name="Wang S."/>
            <person name="Wang H."/>
            <person name="Wang A."/>
            <person name="Jiang F."/>
            <person name="Liu H."/>
            <person name="Zhao H."/>
            <person name="Xu D."/>
            <person name="Zhang Y."/>
        </authorList>
    </citation>
    <scope>NUCLEOTIDE SEQUENCE [LARGE SCALE GENOMIC DNA]</scope>
    <source>
        <strain evidence="2">cv. Yunnan</strain>
        <tissue evidence="1">Leaves</tissue>
    </source>
</reference>